<feature type="transmembrane region" description="Helical" evidence="7">
    <location>
        <begin position="384"/>
        <end position="404"/>
    </location>
</feature>
<evidence type="ECO:0000313" key="9">
    <source>
        <dbReference type="Proteomes" id="UP000824264"/>
    </source>
</evidence>
<reference evidence="8" key="1">
    <citation type="journal article" date="2021" name="PeerJ">
        <title>Extensive microbial diversity within the chicken gut microbiome revealed by metagenomics and culture.</title>
        <authorList>
            <person name="Gilroy R."/>
            <person name="Ravi A."/>
            <person name="Getino M."/>
            <person name="Pursley I."/>
            <person name="Horton D.L."/>
            <person name="Alikhan N.F."/>
            <person name="Baker D."/>
            <person name="Gharbi K."/>
            <person name="Hall N."/>
            <person name="Watson M."/>
            <person name="Adriaenssens E.M."/>
            <person name="Foster-Nyarko E."/>
            <person name="Jarju S."/>
            <person name="Secka A."/>
            <person name="Antonio M."/>
            <person name="Oren A."/>
            <person name="Chaudhuri R.R."/>
            <person name="La Ragione R."/>
            <person name="Hildebrand F."/>
            <person name="Pallen M.J."/>
        </authorList>
    </citation>
    <scope>NUCLEOTIDE SEQUENCE</scope>
    <source>
        <strain evidence="8">ChiSxjej5B17-1746</strain>
    </source>
</reference>
<dbReference type="GO" id="GO:0005886">
    <property type="term" value="C:plasma membrane"/>
    <property type="evidence" value="ECO:0007669"/>
    <property type="project" value="UniProtKB-SubCell"/>
</dbReference>
<dbReference type="CDD" id="cd13134">
    <property type="entry name" value="MATE_like_8"/>
    <property type="match status" value="1"/>
</dbReference>
<evidence type="ECO:0000256" key="3">
    <source>
        <dbReference type="ARBA" id="ARBA00022475"/>
    </source>
</evidence>
<dbReference type="PANTHER" id="PTHR42925:SF1">
    <property type="entry name" value="VIRULENCE FACTOR MVIN"/>
    <property type="match status" value="1"/>
</dbReference>
<evidence type="ECO:0000256" key="2">
    <source>
        <dbReference type="ARBA" id="ARBA00022448"/>
    </source>
</evidence>
<gene>
    <name evidence="8" type="ORF">H9874_11405</name>
</gene>
<organism evidence="8 9">
    <name type="scientific">Candidatus Bilophila faecipullorum</name>
    <dbReference type="NCBI Taxonomy" id="2838482"/>
    <lineage>
        <taxon>Bacteria</taxon>
        <taxon>Pseudomonadati</taxon>
        <taxon>Thermodesulfobacteriota</taxon>
        <taxon>Desulfovibrionia</taxon>
        <taxon>Desulfovibrionales</taxon>
        <taxon>Desulfovibrionaceae</taxon>
        <taxon>Bilophila</taxon>
    </lineage>
</organism>
<dbReference type="InterPro" id="IPR047135">
    <property type="entry name" value="YsiQ"/>
</dbReference>
<evidence type="ECO:0000313" key="8">
    <source>
        <dbReference type="EMBL" id="HIW79730.1"/>
    </source>
</evidence>
<feature type="transmembrane region" description="Helical" evidence="7">
    <location>
        <begin position="315"/>
        <end position="336"/>
    </location>
</feature>
<feature type="transmembrane region" description="Helical" evidence="7">
    <location>
        <begin position="164"/>
        <end position="186"/>
    </location>
</feature>
<dbReference type="Pfam" id="PF01554">
    <property type="entry name" value="MatE"/>
    <property type="match status" value="2"/>
</dbReference>
<reference evidence="8" key="2">
    <citation type="submission" date="2021-04" db="EMBL/GenBank/DDBJ databases">
        <authorList>
            <person name="Gilroy R."/>
        </authorList>
    </citation>
    <scope>NUCLEOTIDE SEQUENCE</scope>
    <source>
        <strain evidence="8">ChiSxjej5B17-1746</strain>
    </source>
</reference>
<dbReference type="NCBIfam" id="TIGR00797">
    <property type="entry name" value="matE"/>
    <property type="match status" value="1"/>
</dbReference>
<dbReference type="InterPro" id="IPR002528">
    <property type="entry name" value="MATE_fam"/>
</dbReference>
<dbReference type="Proteomes" id="UP000824264">
    <property type="component" value="Unassembled WGS sequence"/>
</dbReference>
<feature type="transmembrane region" description="Helical" evidence="7">
    <location>
        <begin position="410"/>
        <end position="431"/>
    </location>
</feature>
<keyword evidence="6 7" id="KW-0472">Membrane</keyword>
<feature type="transmembrane region" description="Helical" evidence="7">
    <location>
        <begin position="85"/>
        <end position="110"/>
    </location>
</feature>
<dbReference type="GO" id="GO:0042910">
    <property type="term" value="F:xenobiotic transmembrane transporter activity"/>
    <property type="evidence" value="ECO:0007669"/>
    <property type="project" value="InterPro"/>
</dbReference>
<dbReference type="GO" id="GO:0015297">
    <property type="term" value="F:antiporter activity"/>
    <property type="evidence" value="ECO:0007669"/>
    <property type="project" value="InterPro"/>
</dbReference>
<evidence type="ECO:0000256" key="4">
    <source>
        <dbReference type="ARBA" id="ARBA00022692"/>
    </source>
</evidence>
<evidence type="ECO:0000256" key="1">
    <source>
        <dbReference type="ARBA" id="ARBA00004651"/>
    </source>
</evidence>
<feature type="transmembrane region" description="Helical" evidence="7">
    <location>
        <begin position="12"/>
        <end position="32"/>
    </location>
</feature>
<sequence length="447" mass="48806">MPHEETNLRRWLVRLTGPIFIEMVLIILLGTVDTVMLSQCSDNTVAAVGVVVQILNMVFLAFSATTAGTSVLCSQFLGARRREDFTSTVAVSLAFNALVGVAISAFLYFWAGDILRWMDLRPELMGDGIAYMRIVGGFAFVQAISLTLSAILRSADMAYYPMQVTFVINILNIIGNYALIFGHFGLPALGVAGAAVSTTISRGVAMGLLLFILFRKKLHFPLSCLWPFPFHLLRKMLAIGLPSGGEQLSYSLSQVVITYFTNLLGNEALAARTYAMNIVTFSYVFAMAVGQGGGICIGHLIGKGRRNAALSLGRYCVRITLMISFTVALLAALLGRTVMGLLSDNPEVIALTALILRIDVALELGRAVNILYVNFLRATGDAMYPFVIGLIFMWGVATAGSYVFGNLLGFGLAGMWVAFTFDEGIRAAFFWRRWESRKWMGRSVVGR</sequence>
<dbReference type="EMBL" id="DXGI01000424">
    <property type="protein sequence ID" value="HIW79730.1"/>
    <property type="molecule type" value="Genomic_DNA"/>
</dbReference>
<dbReference type="PANTHER" id="PTHR42925">
    <property type="entry name" value="MULTIDRUG AND TOXIN EFFLUX PROTEIN MATE FAMILY"/>
    <property type="match status" value="1"/>
</dbReference>
<comment type="subcellular location">
    <subcellularLocation>
        <location evidence="1">Cell membrane</location>
        <topology evidence="1">Multi-pass membrane protein</topology>
    </subcellularLocation>
</comment>
<evidence type="ECO:0000256" key="7">
    <source>
        <dbReference type="SAM" id="Phobius"/>
    </source>
</evidence>
<keyword evidence="5 7" id="KW-1133">Transmembrane helix</keyword>
<protein>
    <submittedName>
        <fullName evidence="8">MATE family efflux transporter</fullName>
    </submittedName>
</protein>
<keyword evidence="4 7" id="KW-0812">Transmembrane</keyword>
<dbReference type="PIRSF" id="PIRSF006603">
    <property type="entry name" value="DinF"/>
    <property type="match status" value="1"/>
</dbReference>
<dbReference type="InterPro" id="IPR048279">
    <property type="entry name" value="MdtK-like"/>
</dbReference>
<keyword evidence="3" id="KW-1003">Cell membrane</keyword>
<accession>A0A9D1R2M2</accession>
<evidence type="ECO:0000256" key="5">
    <source>
        <dbReference type="ARBA" id="ARBA00022989"/>
    </source>
</evidence>
<feature type="transmembrane region" description="Helical" evidence="7">
    <location>
        <begin position="130"/>
        <end position="152"/>
    </location>
</feature>
<proteinExistence type="predicted"/>
<evidence type="ECO:0000256" key="6">
    <source>
        <dbReference type="ARBA" id="ARBA00023136"/>
    </source>
</evidence>
<keyword evidence="2" id="KW-0813">Transport</keyword>
<name>A0A9D1R2M2_9BACT</name>
<feature type="transmembrane region" description="Helical" evidence="7">
    <location>
        <begin position="44"/>
        <end position="73"/>
    </location>
</feature>
<comment type="caution">
    <text evidence="8">The sequence shown here is derived from an EMBL/GenBank/DDBJ whole genome shotgun (WGS) entry which is preliminary data.</text>
</comment>
<feature type="transmembrane region" description="Helical" evidence="7">
    <location>
        <begin position="192"/>
        <end position="214"/>
    </location>
</feature>
<dbReference type="AlphaFoldDB" id="A0A9D1R2M2"/>